<comment type="function">
    <text evidence="1">Transcriptional repressor of xylose-utilizing enzymes.</text>
</comment>
<dbReference type="InterPro" id="IPR036388">
    <property type="entry name" value="WH-like_DNA-bd_sf"/>
</dbReference>
<dbReference type="PANTHER" id="PTHR18964:SF149">
    <property type="entry name" value="BIFUNCTIONAL UDP-N-ACETYLGLUCOSAMINE 2-EPIMERASE_N-ACETYLMANNOSAMINE KINASE"/>
    <property type="match status" value="1"/>
</dbReference>
<keyword evidence="4" id="KW-0418">Kinase</keyword>
<dbReference type="SUPFAM" id="SSF53067">
    <property type="entry name" value="Actin-like ATPase domain"/>
    <property type="match status" value="2"/>
</dbReference>
<dbReference type="Pfam" id="PF13412">
    <property type="entry name" value="HTH_24"/>
    <property type="match status" value="1"/>
</dbReference>
<protein>
    <submittedName>
        <fullName evidence="4">Sugar kinase of the NBD/HSP70 family, may contain an N-terminal HTH domain</fullName>
    </submittedName>
</protein>
<evidence type="ECO:0000256" key="2">
    <source>
        <dbReference type="ARBA" id="ARBA00006479"/>
    </source>
</evidence>
<sequence>MDTNFTVAVLKEKNKKNILDYIYKNKEVSPQMISEDLNLSRPTVAQVLKEWQEADVIYQKGNVESTGGRKAKKYIFNSLGKIAIGLEMLSDRYEIVAIDLYADTLKFEKFQYPFSNTKEYYDTVCESVNRFIESLQTTRDNILGVGIALQGLISADGKEVIYGKILNCTGLTISEFTSRIHLPCTFNHDAESVANEELWLNPELDNAIFFNIRDNLSGAVIINGEFFRGGELKSGVFEHMTLVPNGHPCYCGKKGCVNSYCSLNALLKPGESLEIFFQKLRNKDQKIEKRWHAYLEHLAVAIDNLHMFITSDVVLGGTLSKYLTEEDVQELQELAYQCSAFPSREQYIKISKSVIMPLGIGAAIPFVKKYMEELK</sequence>
<dbReference type="InterPro" id="IPR000600">
    <property type="entry name" value="ROK"/>
</dbReference>
<dbReference type="InterPro" id="IPR043129">
    <property type="entry name" value="ATPase_NBD"/>
</dbReference>
<evidence type="ECO:0000313" key="4">
    <source>
        <dbReference type="EMBL" id="SCP96905.1"/>
    </source>
</evidence>
<dbReference type="GO" id="GO:0042732">
    <property type="term" value="P:D-xylose metabolic process"/>
    <property type="evidence" value="ECO:0007669"/>
    <property type="project" value="UniProtKB-KW"/>
</dbReference>
<dbReference type="EMBL" id="FMKA01000007">
    <property type="protein sequence ID" value="SCP96905.1"/>
    <property type="molecule type" value="Genomic_DNA"/>
</dbReference>
<dbReference type="STRING" id="1619234.SAMN05421730_100733"/>
<evidence type="ECO:0000256" key="3">
    <source>
        <dbReference type="ARBA" id="ARBA00022629"/>
    </source>
</evidence>
<dbReference type="SUPFAM" id="SSF46785">
    <property type="entry name" value="Winged helix' DNA-binding domain"/>
    <property type="match status" value="1"/>
</dbReference>
<dbReference type="InterPro" id="IPR036390">
    <property type="entry name" value="WH_DNA-bd_sf"/>
</dbReference>
<name>A0A1D3TSR2_9FIRM</name>
<keyword evidence="3" id="KW-0859">Xylose metabolism</keyword>
<evidence type="ECO:0000256" key="1">
    <source>
        <dbReference type="ARBA" id="ARBA00002486"/>
    </source>
</evidence>
<dbReference type="OrthoDB" id="9796533at2"/>
<keyword evidence="4" id="KW-0808">Transferase</keyword>
<evidence type="ECO:0000313" key="5">
    <source>
        <dbReference type="Proteomes" id="UP000199315"/>
    </source>
</evidence>
<reference evidence="4 5" key="1">
    <citation type="submission" date="2016-09" db="EMBL/GenBank/DDBJ databases">
        <authorList>
            <person name="Capua I."/>
            <person name="De Benedictis P."/>
            <person name="Joannis T."/>
            <person name="Lombin L.H."/>
            <person name="Cattoli G."/>
        </authorList>
    </citation>
    <scope>NUCLEOTIDE SEQUENCE [LARGE SCALE GENOMIC DNA]</scope>
    <source>
        <strain evidence="4 5">GluBS11</strain>
    </source>
</reference>
<dbReference type="AlphaFoldDB" id="A0A1D3TSR2"/>
<dbReference type="Proteomes" id="UP000199315">
    <property type="component" value="Unassembled WGS sequence"/>
</dbReference>
<comment type="similarity">
    <text evidence="2">Belongs to the ROK (NagC/XylR) family.</text>
</comment>
<dbReference type="GO" id="GO:0016301">
    <property type="term" value="F:kinase activity"/>
    <property type="evidence" value="ECO:0007669"/>
    <property type="project" value="UniProtKB-KW"/>
</dbReference>
<dbReference type="Pfam" id="PF00480">
    <property type="entry name" value="ROK"/>
    <property type="match status" value="1"/>
</dbReference>
<keyword evidence="3" id="KW-0119">Carbohydrate metabolism</keyword>
<dbReference type="PANTHER" id="PTHR18964">
    <property type="entry name" value="ROK (REPRESSOR, ORF, KINASE) FAMILY"/>
    <property type="match status" value="1"/>
</dbReference>
<keyword evidence="5" id="KW-1185">Reference proteome</keyword>
<dbReference type="Gene3D" id="1.10.10.10">
    <property type="entry name" value="Winged helix-like DNA-binding domain superfamily/Winged helix DNA-binding domain"/>
    <property type="match status" value="1"/>
</dbReference>
<dbReference type="Gene3D" id="3.30.420.40">
    <property type="match status" value="2"/>
</dbReference>
<gene>
    <name evidence="4" type="ORF">SAMN05421730_100733</name>
</gene>
<dbReference type="RefSeq" id="WP_091232483.1">
    <property type="nucleotide sequence ID" value="NZ_FMKA01000007.1"/>
</dbReference>
<proteinExistence type="inferred from homology"/>
<organism evidence="4 5">
    <name type="scientific">Anaerobium acetethylicum</name>
    <dbReference type="NCBI Taxonomy" id="1619234"/>
    <lineage>
        <taxon>Bacteria</taxon>
        <taxon>Bacillati</taxon>
        <taxon>Bacillota</taxon>
        <taxon>Clostridia</taxon>
        <taxon>Lachnospirales</taxon>
        <taxon>Lachnospiraceae</taxon>
        <taxon>Anaerobium</taxon>
    </lineage>
</organism>
<accession>A0A1D3TSR2</accession>